<proteinExistence type="predicted"/>
<protein>
    <submittedName>
        <fullName evidence="1">Transposase</fullName>
    </submittedName>
</protein>
<evidence type="ECO:0000313" key="1">
    <source>
        <dbReference type="EMBL" id="STX27947.1"/>
    </source>
</evidence>
<dbReference type="RefSeq" id="WP_242604240.1">
    <property type="nucleotide sequence ID" value="NZ_CAAAHO010000006.1"/>
</dbReference>
<name>A0A378HYH0_9GAMM</name>
<dbReference type="AlphaFoldDB" id="A0A378HYH0"/>
<reference evidence="1 2" key="1">
    <citation type="submission" date="2018-06" db="EMBL/GenBank/DDBJ databases">
        <authorList>
            <consortium name="Pathogen Informatics"/>
            <person name="Doyle S."/>
        </authorList>
    </citation>
    <scope>NUCLEOTIDE SEQUENCE [LARGE SCALE GENOMIC DNA]</scope>
    <source>
        <strain evidence="1 2">NCTC13315</strain>
    </source>
</reference>
<keyword evidence="2" id="KW-1185">Reference proteome</keyword>
<dbReference type="EMBL" id="UGNV01000001">
    <property type="protein sequence ID" value="STX27947.1"/>
    <property type="molecule type" value="Genomic_DNA"/>
</dbReference>
<gene>
    <name evidence="1" type="ORF">NCTC13315_00469</name>
</gene>
<accession>A0A378HYH0</accession>
<organism evidence="1 2">
    <name type="scientific">Legionella beliardensis</name>
    <dbReference type="NCBI Taxonomy" id="91822"/>
    <lineage>
        <taxon>Bacteria</taxon>
        <taxon>Pseudomonadati</taxon>
        <taxon>Pseudomonadota</taxon>
        <taxon>Gammaproteobacteria</taxon>
        <taxon>Legionellales</taxon>
        <taxon>Legionellaceae</taxon>
        <taxon>Legionella</taxon>
    </lineage>
</organism>
<evidence type="ECO:0000313" key="2">
    <source>
        <dbReference type="Proteomes" id="UP000254968"/>
    </source>
</evidence>
<dbReference type="Proteomes" id="UP000254968">
    <property type="component" value="Unassembled WGS sequence"/>
</dbReference>
<sequence length="66" mass="7539">MDKLAQDIAHYPAYQYERAARLGVSQSGIRWALQRLGVSYKKNACAPESRRRETIIISRKNKSLSS</sequence>